<dbReference type="Proteomes" id="UP001162162">
    <property type="component" value="Unassembled WGS sequence"/>
</dbReference>
<dbReference type="Pfam" id="PF18701">
    <property type="entry name" value="DUF5641"/>
    <property type="match status" value="1"/>
</dbReference>
<dbReference type="AlphaFoldDB" id="A0AAV8YQM9"/>
<comment type="caution">
    <text evidence="3">The sequence shown here is derived from an EMBL/GenBank/DDBJ whole genome shotgun (WGS) entry which is preliminary data.</text>
</comment>
<keyword evidence="4" id="KW-1185">Reference proteome</keyword>
<proteinExistence type="predicted"/>
<protein>
    <recommendedName>
        <fullName evidence="2">DUF5641 domain-containing protein</fullName>
    </recommendedName>
</protein>
<gene>
    <name evidence="3" type="ORF">NQ318_013434</name>
</gene>
<dbReference type="PANTHER" id="PTHR47331">
    <property type="entry name" value="PHD-TYPE DOMAIN-CONTAINING PROTEIN"/>
    <property type="match status" value="1"/>
</dbReference>
<reference evidence="3" key="1">
    <citation type="journal article" date="2023" name="Insect Mol. Biol.">
        <title>Genome sequencing provides insights into the evolution of gene families encoding plant cell wall-degrading enzymes in longhorned beetles.</title>
        <authorList>
            <person name="Shin N.R."/>
            <person name="Okamura Y."/>
            <person name="Kirsch R."/>
            <person name="Pauchet Y."/>
        </authorList>
    </citation>
    <scope>NUCLEOTIDE SEQUENCE</scope>
    <source>
        <strain evidence="3">AMC_N1</strain>
    </source>
</reference>
<dbReference type="PANTHER" id="PTHR47331:SF6">
    <property type="entry name" value="DOUBLECORTIN DOMAIN-CONTAINING PROTEIN"/>
    <property type="match status" value="1"/>
</dbReference>
<evidence type="ECO:0000313" key="3">
    <source>
        <dbReference type="EMBL" id="KAJ8953092.1"/>
    </source>
</evidence>
<dbReference type="EMBL" id="JAPWTK010000061">
    <property type="protein sequence ID" value="KAJ8953092.1"/>
    <property type="molecule type" value="Genomic_DNA"/>
</dbReference>
<evidence type="ECO:0000259" key="2">
    <source>
        <dbReference type="Pfam" id="PF18701"/>
    </source>
</evidence>
<organism evidence="3 4">
    <name type="scientific">Aromia moschata</name>
    <dbReference type="NCBI Taxonomy" id="1265417"/>
    <lineage>
        <taxon>Eukaryota</taxon>
        <taxon>Metazoa</taxon>
        <taxon>Ecdysozoa</taxon>
        <taxon>Arthropoda</taxon>
        <taxon>Hexapoda</taxon>
        <taxon>Insecta</taxon>
        <taxon>Pterygota</taxon>
        <taxon>Neoptera</taxon>
        <taxon>Endopterygota</taxon>
        <taxon>Coleoptera</taxon>
        <taxon>Polyphaga</taxon>
        <taxon>Cucujiformia</taxon>
        <taxon>Chrysomeloidea</taxon>
        <taxon>Cerambycidae</taxon>
        <taxon>Cerambycinae</taxon>
        <taxon>Callichromatini</taxon>
        <taxon>Aromia</taxon>
    </lineage>
</organism>
<feature type="domain" description="DUF5641" evidence="2">
    <location>
        <begin position="141"/>
        <end position="191"/>
    </location>
</feature>
<feature type="region of interest" description="Disordered" evidence="1">
    <location>
        <begin position="202"/>
        <end position="227"/>
    </location>
</feature>
<sequence length="274" mass="31005">MIPEERIISNVGAVVNKFELFNNFSCLHKLQKVRLAQQESFSNDYTKLTESKYVDKKSNLLSLNLILDKNKLMRVGGRIQNSNCSFDKRHPIILPAKHKITYLILRQEHVRLLHCGPTLLLSSIRERFWPISGRNLCKKIRLQQLIQHFWARWHKEYLAELQSRLKWKSEAQNHIKVGTIVLLKEDNAPPVVAPRSNYTSSPRTGWCGESGDSEVGNPGATRGDIDGDLVASGDSDGEKLGDMAVDVVNVAPEASWLMGDLGNIIIWVCPTPPW</sequence>
<accession>A0AAV8YQM9</accession>
<evidence type="ECO:0000313" key="4">
    <source>
        <dbReference type="Proteomes" id="UP001162162"/>
    </source>
</evidence>
<name>A0AAV8YQM9_9CUCU</name>
<dbReference type="InterPro" id="IPR040676">
    <property type="entry name" value="DUF5641"/>
</dbReference>
<evidence type="ECO:0000256" key="1">
    <source>
        <dbReference type="SAM" id="MobiDB-lite"/>
    </source>
</evidence>